<protein>
    <submittedName>
        <fullName evidence="1">Uncharacterized protein</fullName>
    </submittedName>
</protein>
<sequence length="79" mass="9406">MTNHLQCPMIYHEILEKMIGIPSQAVDTFEKLPRLGKINDDLTRIALGRLNNLLHNSSHLFHYKKELWFFHCICHLYFP</sequence>
<reference evidence="1" key="2">
    <citation type="journal article" date="2015" name="Data Brief">
        <title>Shoot transcriptome of the giant reed, Arundo donax.</title>
        <authorList>
            <person name="Barrero R.A."/>
            <person name="Guerrero F.D."/>
            <person name="Moolhuijzen P."/>
            <person name="Goolsby J.A."/>
            <person name="Tidwell J."/>
            <person name="Bellgard S.E."/>
            <person name="Bellgard M.I."/>
        </authorList>
    </citation>
    <scope>NUCLEOTIDE SEQUENCE</scope>
    <source>
        <tissue evidence="1">Shoot tissue taken approximately 20 cm above the soil surface</tissue>
    </source>
</reference>
<name>A0A0A8Z345_ARUDO</name>
<accession>A0A0A8Z345</accession>
<evidence type="ECO:0000313" key="1">
    <source>
        <dbReference type="EMBL" id="JAD33221.1"/>
    </source>
</evidence>
<organism evidence="1">
    <name type="scientific">Arundo donax</name>
    <name type="common">Giant reed</name>
    <name type="synonym">Donax arundinaceus</name>
    <dbReference type="NCBI Taxonomy" id="35708"/>
    <lineage>
        <taxon>Eukaryota</taxon>
        <taxon>Viridiplantae</taxon>
        <taxon>Streptophyta</taxon>
        <taxon>Embryophyta</taxon>
        <taxon>Tracheophyta</taxon>
        <taxon>Spermatophyta</taxon>
        <taxon>Magnoliopsida</taxon>
        <taxon>Liliopsida</taxon>
        <taxon>Poales</taxon>
        <taxon>Poaceae</taxon>
        <taxon>PACMAD clade</taxon>
        <taxon>Arundinoideae</taxon>
        <taxon>Arundineae</taxon>
        <taxon>Arundo</taxon>
    </lineage>
</organism>
<dbReference type="EMBL" id="GBRH01264674">
    <property type="protein sequence ID" value="JAD33221.1"/>
    <property type="molecule type" value="Transcribed_RNA"/>
</dbReference>
<reference evidence="1" key="1">
    <citation type="submission" date="2014-09" db="EMBL/GenBank/DDBJ databases">
        <authorList>
            <person name="Magalhaes I.L.F."/>
            <person name="Oliveira U."/>
            <person name="Santos F.R."/>
            <person name="Vidigal T.H.D.A."/>
            <person name="Brescovit A.D."/>
            <person name="Santos A.J."/>
        </authorList>
    </citation>
    <scope>NUCLEOTIDE SEQUENCE</scope>
    <source>
        <tissue evidence="1">Shoot tissue taken approximately 20 cm above the soil surface</tissue>
    </source>
</reference>
<proteinExistence type="predicted"/>
<dbReference type="AlphaFoldDB" id="A0A0A8Z345"/>